<dbReference type="Proteomes" id="UP000054624">
    <property type="component" value="Unassembled WGS sequence"/>
</dbReference>
<organism evidence="1 2">
    <name type="scientific">Caballeronia temeraria</name>
    <dbReference type="NCBI Taxonomy" id="1777137"/>
    <lineage>
        <taxon>Bacteria</taxon>
        <taxon>Pseudomonadati</taxon>
        <taxon>Pseudomonadota</taxon>
        <taxon>Betaproteobacteria</taxon>
        <taxon>Burkholderiales</taxon>
        <taxon>Burkholderiaceae</taxon>
        <taxon>Caballeronia</taxon>
    </lineage>
</organism>
<dbReference type="STRING" id="1777137.AWB76_00942"/>
<protein>
    <submittedName>
        <fullName evidence="1">Uncharacterized protein</fullName>
    </submittedName>
</protein>
<dbReference type="AlphaFoldDB" id="A0A157ZM77"/>
<accession>A0A157ZM77</accession>
<evidence type="ECO:0000313" key="2">
    <source>
        <dbReference type="Proteomes" id="UP000054624"/>
    </source>
</evidence>
<dbReference type="EMBL" id="FCOI02000002">
    <property type="protein sequence ID" value="SAK46603.1"/>
    <property type="molecule type" value="Genomic_DNA"/>
</dbReference>
<proteinExistence type="predicted"/>
<sequence>MQEYTEINEHVIEFVTPDGVHVLADTRISLEGIKALRASLKAKREKYGKAIKTKQ</sequence>
<keyword evidence="2" id="KW-1185">Reference proteome</keyword>
<gene>
    <name evidence="1" type="ORF">AWB76_00942</name>
</gene>
<evidence type="ECO:0000313" key="1">
    <source>
        <dbReference type="EMBL" id="SAK46603.1"/>
    </source>
</evidence>
<reference evidence="2" key="1">
    <citation type="submission" date="2016-01" db="EMBL/GenBank/DDBJ databases">
        <authorList>
            <person name="Peeters Charlotte."/>
        </authorList>
    </citation>
    <scope>NUCLEOTIDE SEQUENCE [LARGE SCALE GENOMIC DNA]</scope>
</reference>
<name>A0A157ZM77_9BURK</name>